<dbReference type="InterPro" id="IPR001005">
    <property type="entry name" value="SANT/Myb"/>
</dbReference>
<evidence type="ECO:0000256" key="5">
    <source>
        <dbReference type="ARBA" id="ARBA00023242"/>
    </source>
</evidence>
<dbReference type="PANTHER" id="PTHR45614:SF285">
    <property type="entry name" value="TRANSCRIPTION FACTOR MYB98"/>
    <property type="match status" value="1"/>
</dbReference>
<evidence type="ECO:0000313" key="8">
    <source>
        <dbReference type="EMBL" id="KAF3444639.1"/>
    </source>
</evidence>
<comment type="subcellular location">
    <subcellularLocation>
        <location evidence="1">Nucleus</location>
    </subcellularLocation>
</comment>
<dbReference type="SUPFAM" id="SSF46689">
    <property type="entry name" value="Homeodomain-like"/>
    <property type="match status" value="1"/>
</dbReference>
<evidence type="ECO:0000259" key="6">
    <source>
        <dbReference type="PROSITE" id="PS50090"/>
    </source>
</evidence>
<dbReference type="PANTHER" id="PTHR45614">
    <property type="entry name" value="MYB PROTEIN-RELATED"/>
    <property type="match status" value="1"/>
</dbReference>
<dbReference type="InterPro" id="IPR050560">
    <property type="entry name" value="MYB_TF"/>
</dbReference>
<evidence type="ECO:0000256" key="2">
    <source>
        <dbReference type="ARBA" id="ARBA00022737"/>
    </source>
</evidence>
<feature type="domain" description="Myb-like" evidence="6">
    <location>
        <begin position="253"/>
        <end position="303"/>
    </location>
</feature>
<dbReference type="GO" id="GO:0000981">
    <property type="term" value="F:DNA-binding transcription factor activity, RNA polymerase II-specific"/>
    <property type="evidence" value="ECO:0007669"/>
    <property type="project" value="TreeGrafter"/>
</dbReference>
<organism evidence="8 9">
    <name type="scientific">Rhamnella rubrinervis</name>
    <dbReference type="NCBI Taxonomy" id="2594499"/>
    <lineage>
        <taxon>Eukaryota</taxon>
        <taxon>Viridiplantae</taxon>
        <taxon>Streptophyta</taxon>
        <taxon>Embryophyta</taxon>
        <taxon>Tracheophyta</taxon>
        <taxon>Spermatophyta</taxon>
        <taxon>Magnoliopsida</taxon>
        <taxon>eudicotyledons</taxon>
        <taxon>Gunneridae</taxon>
        <taxon>Pentapetalae</taxon>
        <taxon>rosids</taxon>
        <taxon>fabids</taxon>
        <taxon>Rosales</taxon>
        <taxon>Rhamnaceae</taxon>
        <taxon>rhamnoid group</taxon>
        <taxon>Rhamneae</taxon>
        <taxon>Rhamnella</taxon>
    </lineage>
</organism>
<accession>A0A8K0H2W3</accession>
<dbReference type="Pfam" id="PF13921">
    <property type="entry name" value="Myb_DNA-bind_6"/>
    <property type="match status" value="1"/>
</dbReference>
<dbReference type="InterPro" id="IPR017930">
    <property type="entry name" value="Myb_dom"/>
</dbReference>
<keyword evidence="3" id="KW-0804">Transcription</keyword>
<dbReference type="FunFam" id="1.10.10.60:FF:000381">
    <property type="entry name" value="Transcription factor MYB119"/>
    <property type="match status" value="1"/>
</dbReference>
<evidence type="ECO:0000313" key="9">
    <source>
        <dbReference type="Proteomes" id="UP000796880"/>
    </source>
</evidence>
<feature type="domain" description="HTH myb-type" evidence="7">
    <location>
        <begin position="201"/>
        <end position="256"/>
    </location>
</feature>
<dbReference type="Proteomes" id="UP000796880">
    <property type="component" value="Unassembled WGS sequence"/>
</dbReference>
<dbReference type="GO" id="GO:0000978">
    <property type="term" value="F:RNA polymerase II cis-regulatory region sequence-specific DNA binding"/>
    <property type="evidence" value="ECO:0007669"/>
    <property type="project" value="TreeGrafter"/>
</dbReference>
<dbReference type="InterPro" id="IPR009057">
    <property type="entry name" value="Homeodomain-like_sf"/>
</dbReference>
<dbReference type="Gene3D" id="1.10.10.60">
    <property type="entry name" value="Homeodomain-like"/>
    <property type="match status" value="2"/>
</dbReference>
<dbReference type="EMBL" id="VOIH02000006">
    <property type="protein sequence ID" value="KAF3444639.1"/>
    <property type="molecule type" value="Genomic_DNA"/>
</dbReference>
<reference evidence="8" key="1">
    <citation type="submission" date="2020-03" db="EMBL/GenBank/DDBJ databases">
        <title>A high-quality chromosome-level genome assembly of a woody plant with both climbing and erect habits, Rhamnella rubrinervis.</title>
        <authorList>
            <person name="Lu Z."/>
            <person name="Yang Y."/>
            <person name="Zhu X."/>
            <person name="Sun Y."/>
        </authorList>
    </citation>
    <scope>NUCLEOTIDE SEQUENCE</scope>
    <source>
        <strain evidence="8">BYM</strain>
        <tissue evidence="8">Leaf</tissue>
    </source>
</reference>
<feature type="domain" description="HTH myb-type" evidence="7">
    <location>
        <begin position="257"/>
        <end position="307"/>
    </location>
</feature>
<gene>
    <name evidence="8" type="ORF">FNV43_RR14332</name>
</gene>
<dbReference type="PROSITE" id="PS51294">
    <property type="entry name" value="HTH_MYB"/>
    <property type="match status" value="2"/>
</dbReference>
<keyword evidence="4" id="KW-0238">DNA-binding</keyword>
<keyword evidence="9" id="KW-1185">Reference proteome</keyword>
<dbReference type="CDD" id="cd00167">
    <property type="entry name" value="SANT"/>
    <property type="match status" value="2"/>
</dbReference>
<dbReference type="FunFam" id="1.10.10.60:FF:000010">
    <property type="entry name" value="Transcriptional activator Myb isoform A"/>
    <property type="match status" value="1"/>
</dbReference>
<evidence type="ECO:0000259" key="7">
    <source>
        <dbReference type="PROSITE" id="PS51294"/>
    </source>
</evidence>
<keyword evidence="5" id="KW-0539">Nucleus</keyword>
<dbReference type="PROSITE" id="PS50090">
    <property type="entry name" value="MYB_LIKE"/>
    <property type="match status" value="2"/>
</dbReference>
<comment type="caution">
    <text evidence="8">The sequence shown here is derived from an EMBL/GenBank/DDBJ whole genome shotgun (WGS) entry which is preliminary data.</text>
</comment>
<keyword evidence="2" id="KW-0677">Repeat</keyword>
<sequence length="484" mass="54752">MDFVTNSSREDFALSFYDHNPLKPPQLCNNNEFSLESSNSHHDHRHQLLPNGSNLNFQSFDHDHNFTIQGGSSSNPFIGVPNPCIDPFDAYTNGVPMDFNANSMPLLASDSTQNGLFMHGNFHTTTAKAISDYHPEIQAQSLAQTQLYPSLNFRELGSDSTTKLPADDQLSCVTAQTRLHKRVAKKKRPLHMRKASKVQKKSNIIKGQWTLQEDRLLLQLVERYGVKKWSAIAKMLSGRVGKQCRERWHNHLRPDIRKDMWSEEEDKILIEAHKEIGNKWAEIARRLPGRTENTIKNHWNATKRRQNSKRKTKATESNSKACSLLQTYIKSITAGTTTTSSASVLVKKPEVADDDHEQRPISNKLVNNINKVVDDDDTKLHVEISSEITSADWEAVPSLDHINNIEADLGVGINNIINNDINSLLISESYGFRSLLEEMPSAGSSVIDEDFDMPFEIDKYLILGTTEVKKEMDLLEMMICQGKL</sequence>
<dbReference type="SMART" id="SM00717">
    <property type="entry name" value="SANT"/>
    <property type="match status" value="2"/>
</dbReference>
<feature type="domain" description="Myb-like" evidence="6">
    <location>
        <begin position="201"/>
        <end position="252"/>
    </location>
</feature>
<dbReference type="AlphaFoldDB" id="A0A8K0H2W3"/>
<keyword evidence="3" id="KW-0805">Transcription regulation</keyword>
<evidence type="ECO:0000256" key="4">
    <source>
        <dbReference type="ARBA" id="ARBA00023125"/>
    </source>
</evidence>
<proteinExistence type="predicted"/>
<evidence type="ECO:0000256" key="1">
    <source>
        <dbReference type="ARBA" id="ARBA00004123"/>
    </source>
</evidence>
<dbReference type="OrthoDB" id="2143914at2759"/>
<name>A0A8K0H2W3_9ROSA</name>
<evidence type="ECO:0000256" key="3">
    <source>
        <dbReference type="ARBA" id="ARBA00023015"/>
    </source>
</evidence>
<protein>
    <submittedName>
        <fullName evidence="8">Uncharacterized protein</fullName>
    </submittedName>
</protein>
<dbReference type="GO" id="GO:0005634">
    <property type="term" value="C:nucleus"/>
    <property type="evidence" value="ECO:0007669"/>
    <property type="project" value="UniProtKB-SubCell"/>
</dbReference>